<reference evidence="2 3" key="1">
    <citation type="submission" date="2013-03" db="EMBL/GenBank/DDBJ databases">
        <authorList>
            <person name="Warren W."/>
            <person name="Wilson R.K."/>
        </authorList>
    </citation>
    <scope>NUCLEOTIDE SEQUENCE</scope>
</reference>
<dbReference type="AlphaFoldDB" id="A0A7N9CPK4"/>
<keyword evidence="1" id="KW-0812">Transmembrane</keyword>
<dbReference type="GeneTree" id="ENSGT01120000271815"/>
<reference evidence="2" key="3">
    <citation type="submission" date="2025-09" db="UniProtKB">
        <authorList>
            <consortium name="Ensembl"/>
        </authorList>
    </citation>
    <scope>IDENTIFICATION</scope>
</reference>
<name>A0A7N9CPK4_MACFA</name>
<evidence type="ECO:0000256" key="1">
    <source>
        <dbReference type="SAM" id="Phobius"/>
    </source>
</evidence>
<keyword evidence="1" id="KW-1133">Transmembrane helix</keyword>
<dbReference type="Ensembl" id="ENSMFAT00000081844.1">
    <property type="protein sequence ID" value="ENSMFAP00000052177.1"/>
    <property type="gene ID" value="ENSMFAG00000056779.1"/>
</dbReference>
<evidence type="ECO:0000313" key="2">
    <source>
        <dbReference type="Ensembl" id="ENSMFAP00000052177.1"/>
    </source>
</evidence>
<keyword evidence="1" id="KW-0472">Membrane</keyword>
<dbReference type="PANTHER" id="PTHR12138:SF135">
    <property type="entry name" value="SAM DOMAIN-CONTAINING PROTEIN"/>
    <property type="match status" value="1"/>
</dbReference>
<feature type="transmembrane region" description="Helical" evidence="1">
    <location>
        <begin position="29"/>
        <end position="47"/>
    </location>
</feature>
<keyword evidence="3" id="KW-1185">Reference proteome</keyword>
<dbReference type="Proteomes" id="UP000233100">
    <property type="component" value="Chromosome 11"/>
</dbReference>
<reference evidence="2" key="2">
    <citation type="submission" date="2025-08" db="UniProtKB">
        <authorList>
            <consortium name="Ensembl"/>
        </authorList>
    </citation>
    <scope>IDENTIFICATION</scope>
</reference>
<protein>
    <submittedName>
        <fullName evidence="2">Uncharacterized protein</fullName>
    </submittedName>
</protein>
<organism evidence="2 3">
    <name type="scientific">Macaca fascicularis</name>
    <name type="common">Crab-eating macaque</name>
    <name type="synonym">Cynomolgus monkey</name>
    <dbReference type="NCBI Taxonomy" id="9541"/>
    <lineage>
        <taxon>Eukaryota</taxon>
        <taxon>Metazoa</taxon>
        <taxon>Chordata</taxon>
        <taxon>Craniata</taxon>
        <taxon>Vertebrata</taxon>
        <taxon>Euteleostomi</taxon>
        <taxon>Mammalia</taxon>
        <taxon>Eutheria</taxon>
        <taxon>Euarchontoglires</taxon>
        <taxon>Primates</taxon>
        <taxon>Haplorrhini</taxon>
        <taxon>Catarrhini</taxon>
        <taxon>Cercopithecidae</taxon>
        <taxon>Cercopithecinae</taxon>
        <taxon>Macaca</taxon>
    </lineage>
</organism>
<evidence type="ECO:0000313" key="3">
    <source>
        <dbReference type="Proteomes" id="UP000233100"/>
    </source>
</evidence>
<proteinExistence type="predicted"/>
<accession>A0A7N9CPK4</accession>
<dbReference type="PANTHER" id="PTHR12138">
    <property type="entry name" value="PRIMATE-EXPANDED PROTEIN FAMILY"/>
    <property type="match status" value="1"/>
</dbReference>
<dbReference type="PRINTS" id="PR02045">
    <property type="entry name" value="F138DOMAIN"/>
</dbReference>
<sequence>MTNYSNLQINHFYELEKIMGPRLESERGTASLASCLLFVFWFFFVFLRHSFTLSPRLECSGAILAHSNLCLPGSCYSHASDFGVPGITGMCHHTQLIFVFLVEMWFCHVGWAGLELLSSSDSPASASQGAGIPGMSHCAPPSFFSFSPLSHTLQPQRSPGTHCLCNTIFLFHTQVSGTPARGLQIFSYTICAMLWSLLPLPG</sequence>